<proteinExistence type="predicted"/>
<dbReference type="EMBL" id="NPZB01000001">
    <property type="protein sequence ID" value="PNS09606.1"/>
    <property type="molecule type" value="Genomic_DNA"/>
</dbReference>
<protein>
    <submittedName>
        <fullName evidence="2">MerC mercury resistance protein</fullName>
    </submittedName>
</protein>
<keyword evidence="1" id="KW-0812">Transmembrane</keyword>
<accession>A0A2K1Q3H8</accession>
<name>A0A2K1Q3H8_9GAMM</name>
<feature type="transmembrane region" description="Helical" evidence="1">
    <location>
        <begin position="110"/>
        <end position="130"/>
    </location>
</feature>
<dbReference type="InterPro" id="IPR004891">
    <property type="entry name" value="Mercury-R_MerC"/>
</dbReference>
<organism evidence="2 3">
    <name type="scientific">Solilutibacter silvestris</name>
    <dbReference type="NCBI Taxonomy" id="1645665"/>
    <lineage>
        <taxon>Bacteria</taxon>
        <taxon>Pseudomonadati</taxon>
        <taxon>Pseudomonadota</taxon>
        <taxon>Gammaproteobacteria</taxon>
        <taxon>Lysobacterales</taxon>
        <taxon>Lysobacteraceae</taxon>
        <taxon>Solilutibacter</taxon>
    </lineage>
</organism>
<evidence type="ECO:0000313" key="2">
    <source>
        <dbReference type="EMBL" id="PNS09606.1"/>
    </source>
</evidence>
<evidence type="ECO:0000313" key="3">
    <source>
        <dbReference type="Proteomes" id="UP000236220"/>
    </source>
</evidence>
<feature type="transmembrane region" description="Helical" evidence="1">
    <location>
        <begin position="29"/>
        <end position="54"/>
    </location>
</feature>
<dbReference type="AlphaFoldDB" id="A0A2K1Q3H8"/>
<feature type="transmembrane region" description="Helical" evidence="1">
    <location>
        <begin position="86"/>
        <end position="104"/>
    </location>
</feature>
<feature type="transmembrane region" description="Helical" evidence="1">
    <location>
        <begin position="60"/>
        <end position="79"/>
    </location>
</feature>
<dbReference type="Proteomes" id="UP000236220">
    <property type="component" value="Unassembled WGS sequence"/>
</dbReference>
<sequence>MISFMSHLPASNRGPTRGWVDRIGATGSFLCAIHCLAAPLVLALIPTLGAAAWFGERVEIGFVLFVTTVGLLSTVSAWIRHQQHHIPAIMALGIAILWAGILIPRLHHQLTWHVLAMGAGGLLVASAHLANLRASRRHDSGLCCAAEAR</sequence>
<dbReference type="GO" id="GO:0015097">
    <property type="term" value="F:mercury ion transmembrane transporter activity"/>
    <property type="evidence" value="ECO:0007669"/>
    <property type="project" value="InterPro"/>
</dbReference>
<keyword evidence="1" id="KW-1133">Transmembrane helix</keyword>
<reference evidence="2 3" key="1">
    <citation type="submission" date="2017-08" db="EMBL/GenBank/DDBJ databases">
        <title>Lysobacter sylvestris genome.</title>
        <authorList>
            <person name="Zhang D.-C."/>
            <person name="Albuquerque L."/>
            <person name="Franca L."/>
            <person name="Froufe H.J.C."/>
            <person name="Barroso C."/>
            <person name="Egas C."/>
            <person name="Da Costa M."/>
            <person name="Margesin R."/>
        </authorList>
    </citation>
    <scope>NUCLEOTIDE SEQUENCE [LARGE SCALE GENOMIC DNA]</scope>
    <source>
        <strain evidence="2 3">AM20-91</strain>
    </source>
</reference>
<gene>
    <name evidence="2" type="ORF">Lysil_1235</name>
</gene>
<keyword evidence="1" id="KW-0472">Membrane</keyword>
<keyword evidence="3" id="KW-1185">Reference proteome</keyword>
<dbReference type="Pfam" id="PF03203">
    <property type="entry name" value="MerC"/>
    <property type="match status" value="1"/>
</dbReference>
<evidence type="ECO:0000256" key="1">
    <source>
        <dbReference type="SAM" id="Phobius"/>
    </source>
</evidence>
<comment type="caution">
    <text evidence="2">The sequence shown here is derived from an EMBL/GenBank/DDBJ whole genome shotgun (WGS) entry which is preliminary data.</text>
</comment>
<dbReference type="GO" id="GO:0016020">
    <property type="term" value="C:membrane"/>
    <property type="evidence" value="ECO:0007669"/>
    <property type="project" value="InterPro"/>
</dbReference>